<dbReference type="EMBL" id="AOUO01000560">
    <property type="protein sequence ID" value="EOD64098.1"/>
    <property type="molecule type" value="Genomic_DNA"/>
</dbReference>
<keyword evidence="3" id="KW-1185">Reference proteome</keyword>
<name>R1FXK9_9PSEU</name>
<comment type="caution">
    <text evidence="2">The sequence shown here is derived from an EMBL/GenBank/DDBJ whole genome shotgun (WGS) entry which is preliminary data.</text>
</comment>
<dbReference type="PATRIC" id="fig|1292037.4.peg.6320"/>
<dbReference type="Proteomes" id="UP000014139">
    <property type="component" value="Unassembled WGS sequence"/>
</dbReference>
<proteinExistence type="predicted"/>
<evidence type="ECO:0000313" key="2">
    <source>
        <dbReference type="EMBL" id="EOD64098.1"/>
    </source>
</evidence>
<evidence type="ECO:0000313" key="3">
    <source>
        <dbReference type="Proteomes" id="UP000014139"/>
    </source>
</evidence>
<accession>R1FXK9</accession>
<gene>
    <name evidence="2" type="ORF">H480_33655</name>
</gene>
<keyword evidence="2" id="KW-0808">Transferase</keyword>
<sequence length="67" mass="6751">GLPRRVPGSIRGAAPEPAPPPPPPPGDGPAAGHEQLLADLGAFADGEQAALAEHRTRQDETPGGTTR</sequence>
<feature type="region of interest" description="Disordered" evidence="1">
    <location>
        <begin position="1"/>
        <end position="67"/>
    </location>
</feature>
<evidence type="ECO:0000256" key="1">
    <source>
        <dbReference type="SAM" id="MobiDB-lite"/>
    </source>
</evidence>
<feature type="non-terminal residue" evidence="2">
    <location>
        <position position="1"/>
    </location>
</feature>
<dbReference type="AlphaFoldDB" id="R1FXK9"/>
<feature type="compositionally biased region" description="Pro residues" evidence="1">
    <location>
        <begin position="16"/>
        <end position="27"/>
    </location>
</feature>
<keyword evidence="2" id="KW-0418">Kinase</keyword>
<dbReference type="GO" id="GO:0016301">
    <property type="term" value="F:kinase activity"/>
    <property type="evidence" value="ECO:0007669"/>
    <property type="project" value="UniProtKB-KW"/>
</dbReference>
<organism evidence="2 3">
    <name type="scientific">Amycolatopsis vancoresmycina DSM 44592</name>
    <dbReference type="NCBI Taxonomy" id="1292037"/>
    <lineage>
        <taxon>Bacteria</taxon>
        <taxon>Bacillati</taxon>
        <taxon>Actinomycetota</taxon>
        <taxon>Actinomycetes</taxon>
        <taxon>Pseudonocardiales</taxon>
        <taxon>Pseudonocardiaceae</taxon>
        <taxon>Amycolatopsis</taxon>
    </lineage>
</organism>
<protein>
    <submittedName>
        <fullName evidence="2">Two-component system histidine kinase</fullName>
    </submittedName>
</protein>
<reference evidence="2 3" key="1">
    <citation type="submission" date="2013-02" db="EMBL/GenBank/DDBJ databases">
        <title>Draft genome sequence of Amycolatopsis vancoresmycina strain DSM 44592T.</title>
        <authorList>
            <person name="Kumar S."/>
            <person name="Kaur N."/>
            <person name="Kaur C."/>
            <person name="Raghava G.P.S."/>
            <person name="Mayilraj S."/>
        </authorList>
    </citation>
    <scope>NUCLEOTIDE SEQUENCE [LARGE SCALE GENOMIC DNA]</scope>
    <source>
        <strain evidence="2 3">DSM 44592</strain>
    </source>
</reference>